<name>A0ABR5TLP7_9BACL</name>
<dbReference type="InterPro" id="IPR032675">
    <property type="entry name" value="LRR_dom_sf"/>
</dbReference>
<dbReference type="Pfam" id="PF13306">
    <property type="entry name" value="LRR_5"/>
    <property type="match status" value="3"/>
</dbReference>
<evidence type="ECO:0000256" key="1">
    <source>
        <dbReference type="SAM" id="Coils"/>
    </source>
</evidence>
<feature type="signal peptide" evidence="2">
    <location>
        <begin position="1"/>
        <end position="26"/>
    </location>
</feature>
<feature type="non-terminal residue" evidence="3">
    <location>
        <position position="1138"/>
    </location>
</feature>
<evidence type="ECO:0000256" key="2">
    <source>
        <dbReference type="SAM" id="SignalP"/>
    </source>
</evidence>
<keyword evidence="4" id="KW-1185">Reference proteome</keyword>
<gene>
    <name evidence="3" type="ORF">HMPREF1871_00726</name>
</gene>
<dbReference type="PANTHER" id="PTHR45661:SF3">
    <property type="entry name" value="IG-LIKE DOMAIN-CONTAINING PROTEIN"/>
    <property type="match status" value="1"/>
</dbReference>
<evidence type="ECO:0000313" key="3">
    <source>
        <dbReference type="EMBL" id="KXB57918.1"/>
    </source>
</evidence>
<dbReference type="InterPro" id="IPR026906">
    <property type="entry name" value="LRR_5"/>
</dbReference>
<dbReference type="Proteomes" id="UP000070467">
    <property type="component" value="Unassembled WGS sequence"/>
</dbReference>
<accession>A0ABR5TLP7</accession>
<dbReference type="Gene3D" id="1.20.1270.90">
    <property type="entry name" value="AF1782-like"/>
    <property type="match status" value="1"/>
</dbReference>
<proteinExistence type="predicted"/>
<dbReference type="Gene3D" id="3.80.10.10">
    <property type="entry name" value="Ribonuclease Inhibitor"/>
    <property type="match status" value="4"/>
</dbReference>
<keyword evidence="1" id="KW-0175">Coiled coil</keyword>
<dbReference type="EMBL" id="LSDB01000027">
    <property type="protein sequence ID" value="KXB57918.1"/>
    <property type="molecule type" value="Genomic_DNA"/>
</dbReference>
<feature type="coiled-coil region" evidence="1">
    <location>
        <begin position="1046"/>
        <end position="1123"/>
    </location>
</feature>
<feature type="coiled-coil region" evidence="1">
    <location>
        <begin position="662"/>
        <end position="729"/>
    </location>
</feature>
<keyword evidence="2" id="KW-0732">Signal</keyword>
<dbReference type="SUPFAM" id="SSF52058">
    <property type="entry name" value="L domain-like"/>
    <property type="match status" value="2"/>
</dbReference>
<organism evidence="3 4">
    <name type="scientific">Gemelliphila asaccharolytica</name>
    <dbReference type="NCBI Taxonomy" id="502393"/>
    <lineage>
        <taxon>Bacteria</taxon>
        <taxon>Bacillati</taxon>
        <taxon>Bacillota</taxon>
        <taxon>Bacilli</taxon>
        <taxon>Bacillales</taxon>
        <taxon>Gemellaceae</taxon>
        <taxon>Gemelliphila</taxon>
    </lineage>
</organism>
<dbReference type="RefSeq" id="WP_157058053.1">
    <property type="nucleotide sequence ID" value="NZ_KQ959878.1"/>
</dbReference>
<dbReference type="InterPro" id="IPR053139">
    <property type="entry name" value="Surface_bspA-like"/>
</dbReference>
<feature type="chain" id="PRO_5045202631" description="Leucine-rich repeat protein" evidence="2">
    <location>
        <begin position="27"/>
        <end position="1138"/>
    </location>
</feature>
<protein>
    <recommendedName>
        <fullName evidence="5">Leucine-rich repeat protein</fullName>
    </recommendedName>
</protein>
<evidence type="ECO:0000313" key="4">
    <source>
        <dbReference type="Proteomes" id="UP000070467"/>
    </source>
</evidence>
<dbReference type="PANTHER" id="PTHR45661">
    <property type="entry name" value="SURFACE ANTIGEN"/>
    <property type="match status" value="1"/>
</dbReference>
<evidence type="ECO:0008006" key="5">
    <source>
        <dbReference type="Google" id="ProtNLM"/>
    </source>
</evidence>
<reference evidence="3 4" key="1">
    <citation type="submission" date="2016-01" db="EMBL/GenBank/DDBJ databases">
        <authorList>
            <person name="Mitreva M."/>
            <person name="Pepin K.H."/>
            <person name="Mihindukulasuriya K.A."/>
            <person name="Fulton R."/>
            <person name="Fronick C."/>
            <person name="O'Laughlin M."/>
            <person name="Miner T."/>
            <person name="Herter B."/>
            <person name="Rosa B.A."/>
            <person name="Cordes M."/>
            <person name="Tomlinson C."/>
            <person name="Wollam A."/>
            <person name="Palsikar V.B."/>
            <person name="Mardis E.R."/>
            <person name="Wilson R.K."/>
        </authorList>
    </citation>
    <scope>NUCLEOTIDE SEQUENCE [LARGE SCALE GENOMIC DNA]</scope>
    <source>
        <strain evidence="3 4">KA00071</strain>
    </source>
</reference>
<sequence length="1138" mass="131715">MNNRKILSSFLIFSLLTSLTNPNILAKEKISNEKITDRDYNTINENKFTFDKKSGTITKYIGEDKNIVIPNKIKGEAVKKIGKKAFFKTKVEKVTISEGIETIESGAFLGVNSLKEINFPNSLKKIGEMSFFKTSLSEIKLDEGLLEIGKRAFSNCSNLAKINFPNTLTKVEDSAFEKCKINSNINLGENFTHLGNRVFYQNKGNIEINISEKGKKIYLHDEIFNIKELKIPQNREIMLFARAFCDKNCYLNKKITLDLGKIEVNKNKSNEEILKILNEKIKLKTGFVKVGKKVDGSDDTYLETGIDWEIKRDNEKVNVVGKFKKFPKNIYTEAKQNKELIEKVLDNYNLSLKIKENEEKEVNNNFTKEDFTYKIIENKLISKRNYLAITGLNESGKEKIKKNKKLVIPETIFVEEQGKKIEKKVEGIAPNSFKDLDITSLDIKINEGYKEYIIDTGAFKNNKIKEFKIPLGTKFIESYAFKNNQIKNLFIPESVVKVGNESFANNEMTNLKISDDVKNFQFDSYSFAYNKIKELDLPFSIFKLLQNVFFEQEGYKEKKVKLYTRNKRHLEVSTYINPYSDYHEFKLVGEKVNRINLRRSIEYASSLLKEDYKEESFLVLEEIKLKAKEIMKKHSSNQKEIDDATKKLNDAIKKLIPNGVNKKELIKNISRLENLSDRLYEQISYNNLLKTIEEAKTIYNKKDASQEAIDKINKKLKKAEKNLVFSEEAKYKKEDFLYKGSSILGFSDKGKEKFEYNKYLVIPEKTPDNNEVLEISDNAFLYDGKYDYTTDTGESKNGLISVILPKNIKRIGKKAFQKNRLKNVKLPESLQEIDSLAFNGNNLQDIIIPDNVVKMGDGVFSLNDIKKAKLSKNFKKVPNGIFSRNIHLENIEIPYGVTSIGQGAFTGCPLKQLKIPSSVKVIEKYAFLSHRLETLEIPSSVEEIKGQAFASNKKFRYLKNLILHEGIKKIEKDAFKSSLIEEVEIPSSLEKLDKNAFNDNMDSNKNIIKVKVYTYNKNHLNILEKGINHEIIFKNLDVSKLKDEKKKALELKEDKYYKDIDKKEKEEFEYLLKESFEIIKNPTSKEKYNNIIKELVNKNKNIKEKLEELKKETTENLTNSEEKPNVIEGWKQNDYGWW</sequence>
<dbReference type="Gene3D" id="1.20.1270.70">
    <property type="entry name" value="Designed single chain three-helix bundle"/>
    <property type="match status" value="1"/>
</dbReference>
<comment type="caution">
    <text evidence="3">The sequence shown here is derived from an EMBL/GenBank/DDBJ whole genome shotgun (WGS) entry which is preliminary data.</text>
</comment>